<evidence type="ECO:0000259" key="2">
    <source>
        <dbReference type="PROSITE" id="PS50157"/>
    </source>
</evidence>
<dbReference type="PROSITE" id="PS50157">
    <property type="entry name" value="ZINC_FINGER_C2H2_2"/>
    <property type="match status" value="1"/>
</dbReference>
<proteinExistence type="evidence at transcript level"/>
<dbReference type="InterPro" id="IPR013087">
    <property type="entry name" value="Znf_C2H2_type"/>
</dbReference>
<dbReference type="VEuPathDB" id="VectorBase:AALFPA_044571"/>
<dbReference type="EMBL" id="GAPW01002497">
    <property type="protein sequence ID" value="JAC11101.1"/>
    <property type="molecule type" value="mRNA"/>
</dbReference>
<protein>
    <submittedName>
        <fullName evidence="3">Putative zinc finger protein</fullName>
    </submittedName>
</protein>
<reference evidence="3" key="1">
    <citation type="journal article" date="2014" name="PLoS Negl. Trop. Dis.">
        <title>Identification and characterization of seminal fluid proteins in the Asian tiger mosquito, Aedes albopictus.</title>
        <authorList>
            <person name="Boes K.E."/>
            <person name="Ribeiro J.M."/>
            <person name="Wong A."/>
            <person name="Harrington L.C."/>
            <person name="Wolfner M.F."/>
            <person name="Sirot L.K."/>
        </authorList>
    </citation>
    <scope>NUCLEOTIDE SEQUENCE</scope>
    <source>
        <tissue evidence="3">Reproductive organs</tissue>
    </source>
</reference>
<accession>A0A023ER32</accession>
<dbReference type="VEuPathDB" id="VectorBase:AALF019689"/>
<dbReference type="PROSITE" id="PS00028">
    <property type="entry name" value="ZINC_FINGER_C2H2_1"/>
    <property type="match status" value="2"/>
</dbReference>
<organism evidence="3">
    <name type="scientific">Aedes albopictus</name>
    <name type="common">Asian tiger mosquito</name>
    <name type="synonym">Stegomyia albopicta</name>
    <dbReference type="NCBI Taxonomy" id="7160"/>
    <lineage>
        <taxon>Eukaryota</taxon>
        <taxon>Metazoa</taxon>
        <taxon>Ecdysozoa</taxon>
        <taxon>Arthropoda</taxon>
        <taxon>Hexapoda</taxon>
        <taxon>Insecta</taxon>
        <taxon>Pterygota</taxon>
        <taxon>Neoptera</taxon>
        <taxon>Endopterygota</taxon>
        <taxon>Diptera</taxon>
        <taxon>Nematocera</taxon>
        <taxon>Culicoidea</taxon>
        <taxon>Culicidae</taxon>
        <taxon>Culicinae</taxon>
        <taxon>Aedini</taxon>
        <taxon>Aedes</taxon>
        <taxon>Stegomyia</taxon>
    </lineage>
</organism>
<feature type="non-terminal residue" evidence="3">
    <location>
        <position position="1"/>
    </location>
</feature>
<dbReference type="Gene3D" id="3.30.160.60">
    <property type="entry name" value="Classic Zinc Finger"/>
    <property type="match status" value="1"/>
</dbReference>
<dbReference type="GO" id="GO:0008270">
    <property type="term" value="F:zinc ion binding"/>
    <property type="evidence" value="ECO:0007669"/>
    <property type="project" value="UniProtKB-KW"/>
</dbReference>
<keyword evidence="1" id="KW-0863">Zinc-finger</keyword>
<feature type="non-terminal residue" evidence="3">
    <location>
        <position position="333"/>
    </location>
</feature>
<keyword evidence="1" id="KW-0862">Zinc</keyword>
<sequence length="333" mass="38412">FKSFFRNQTKLHQIVHKLWTRLRIEAIMTTPRPEADRDGGVPKERCTVCRREHLAKELQQYRRVLSDRLVFRCSICGGDYLSKEELWDHQDLHEAADGSKEASYEEMKIRCRLYKCLLCTGHRVYQESFYWSHIHDSHDGCEGCFGNHVMVNSALSHSSNASSNPHEQVNVTTIKCECPICDEVFGSWNVLSKHINQTHRMVVCDDCTMAFTDNHELQAHKCSTSSASQHNTQNQRNSDMLDCSKSIDEEHSKGSDIKYQVNSQNHANTIVKMEISVEETELQTLNDHNIGIHRQRDLGNIDHETLKDEDSFTTTDQRLDIKEESTEEDNALV</sequence>
<dbReference type="VEuPathDB" id="VectorBase:AALC636_013370"/>
<dbReference type="SMART" id="SM00355">
    <property type="entry name" value="ZnF_C2H2"/>
    <property type="match status" value="4"/>
</dbReference>
<feature type="domain" description="C2H2-type" evidence="2">
    <location>
        <begin position="71"/>
        <end position="98"/>
    </location>
</feature>
<evidence type="ECO:0000256" key="1">
    <source>
        <dbReference type="PROSITE-ProRule" id="PRU00042"/>
    </source>
</evidence>
<name>A0A023ER32_AEDAL</name>
<evidence type="ECO:0000313" key="3">
    <source>
        <dbReference type="EMBL" id="JAC11101.1"/>
    </source>
</evidence>
<dbReference type="AlphaFoldDB" id="A0A023ER32"/>
<keyword evidence="1" id="KW-0479">Metal-binding</keyword>